<dbReference type="PANTHER" id="PTHR46580:SF4">
    <property type="entry name" value="ATP_GTP-BINDING PROTEIN"/>
    <property type="match status" value="1"/>
</dbReference>
<dbReference type="SUPFAM" id="SSF69318">
    <property type="entry name" value="Integrin alpha N-terminal domain"/>
    <property type="match status" value="1"/>
</dbReference>
<keyword evidence="3" id="KW-1185">Reference proteome</keyword>
<dbReference type="InterPro" id="IPR028994">
    <property type="entry name" value="Integrin_alpha_N"/>
</dbReference>
<dbReference type="InterPro" id="IPR013517">
    <property type="entry name" value="FG-GAP"/>
</dbReference>
<dbReference type="Gene3D" id="2.130.10.130">
    <property type="entry name" value="Integrin alpha, N-terminal"/>
    <property type="match status" value="1"/>
</dbReference>
<name>A0A3A1N3W6_9FLAO</name>
<dbReference type="AlphaFoldDB" id="A0A3A1N3W6"/>
<comment type="caution">
    <text evidence="2">The sequence shown here is derived from an EMBL/GenBank/DDBJ whole genome shotgun (WGS) entry which is preliminary data.</text>
</comment>
<evidence type="ECO:0008006" key="4">
    <source>
        <dbReference type="Google" id="ProtNLM"/>
    </source>
</evidence>
<dbReference type="RefSeq" id="WP_119609598.1">
    <property type="nucleotide sequence ID" value="NZ_QXFH01000077.1"/>
</dbReference>
<dbReference type="Pfam" id="PF13517">
    <property type="entry name" value="FG-GAP_3"/>
    <property type="match status" value="1"/>
</dbReference>
<evidence type="ECO:0000256" key="1">
    <source>
        <dbReference type="ARBA" id="ARBA00022729"/>
    </source>
</evidence>
<organism evidence="2 3">
    <name type="scientific">Flagellimonas lutimaris</name>
    <dbReference type="NCBI Taxonomy" id="475082"/>
    <lineage>
        <taxon>Bacteria</taxon>
        <taxon>Pseudomonadati</taxon>
        <taxon>Bacteroidota</taxon>
        <taxon>Flavobacteriia</taxon>
        <taxon>Flavobacteriales</taxon>
        <taxon>Flavobacteriaceae</taxon>
        <taxon>Flagellimonas</taxon>
    </lineage>
</organism>
<evidence type="ECO:0000313" key="2">
    <source>
        <dbReference type="EMBL" id="RIV30738.1"/>
    </source>
</evidence>
<keyword evidence="1" id="KW-0732">Signal</keyword>
<dbReference type="Proteomes" id="UP000266067">
    <property type="component" value="Unassembled WGS sequence"/>
</dbReference>
<dbReference type="OrthoDB" id="1391917at2"/>
<dbReference type="EMBL" id="QXFH01000077">
    <property type="protein sequence ID" value="RIV30738.1"/>
    <property type="molecule type" value="Genomic_DNA"/>
</dbReference>
<dbReference type="PANTHER" id="PTHR46580">
    <property type="entry name" value="SENSOR KINASE-RELATED"/>
    <property type="match status" value="1"/>
</dbReference>
<dbReference type="PROSITE" id="PS51257">
    <property type="entry name" value="PROKAR_LIPOPROTEIN"/>
    <property type="match status" value="1"/>
</dbReference>
<protein>
    <recommendedName>
        <fullName evidence="4">VCBS repeat-containing protein</fullName>
    </recommendedName>
</protein>
<evidence type="ECO:0000313" key="3">
    <source>
        <dbReference type="Proteomes" id="UP000266067"/>
    </source>
</evidence>
<accession>A0A3A1N3W6</accession>
<reference evidence="2 3" key="1">
    <citation type="submission" date="2018-08" db="EMBL/GenBank/DDBJ databases">
        <title>Proposal of Muricauda 72 sp.nov. and Muricauda NH166 sp.nov., isolated from seawater.</title>
        <authorList>
            <person name="Cheng H."/>
            <person name="Wu Y.-H."/>
            <person name="Guo L.-L."/>
            <person name="Xu X.-W."/>
        </authorList>
    </citation>
    <scope>NUCLEOTIDE SEQUENCE [LARGE SCALE GENOMIC DNA]</scope>
    <source>
        <strain evidence="2 3">KCTC 22173</strain>
    </source>
</reference>
<sequence length="496" mass="56378">MPDSLKISPKIVFLTLIFVLGSCKKEKPKQQEEAQLYNKYCASCHLAPKIDELTKEVWKKSVLPAMLERMDVEGLYQDPVAGPTGFRPKITIKEWAQLEHYIVSNAPETLKPIQVPKADTLKLFTPKPFAVDAQNGAMITYLQFLDSLNQVYFGDLTGNLGFFNFDKEHSEQLYQGKTPVTWYSKKDSVEIISEVGIIRPSELEKGKIIRRIGQDTLSIDQNFHRPVHTLLEDLNDDGKNEIVVSEFGNQSGRLSLLIENNSGQYDKKVLLNLPGAIRTVAKDMNNDGKKDIVALMTQSNESITVFYQTEDLKFEAKKVLEFSPVFGTSWYELVDYNGDGLEDIITVQGDNADISYVHKPYHGMRIYLNNGDNTYSESFFYPMYGATRVVSRDFDQDGDLDFALISTFPNYLEFPELTFVYLENQDSENYVFATNILEDPSMARWFLMDAADIDDDGDEDLVLSSLTLGFTPVPEVLSNRWKNSNVDIMVLENTLH</sequence>
<gene>
    <name evidence="2" type="ORF">D2V08_16845</name>
</gene>
<proteinExistence type="predicted"/>